<organism evidence="2 3">
    <name type="scientific">Lysobacter niastensis</name>
    <dbReference type="NCBI Taxonomy" id="380629"/>
    <lineage>
        <taxon>Bacteria</taxon>
        <taxon>Pseudomonadati</taxon>
        <taxon>Pseudomonadota</taxon>
        <taxon>Gammaproteobacteria</taxon>
        <taxon>Lysobacterales</taxon>
        <taxon>Lysobacteraceae</taxon>
        <taxon>Lysobacter</taxon>
    </lineage>
</organism>
<comment type="caution">
    <text evidence="2">The sequence shown here is derived from an EMBL/GenBank/DDBJ whole genome shotgun (WGS) entry which is preliminary data.</text>
</comment>
<dbReference type="EMBL" id="JADLZT010000008">
    <property type="protein sequence ID" value="MBF6025372.1"/>
    <property type="molecule type" value="Genomic_DNA"/>
</dbReference>
<evidence type="ECO:0000313" key="2">
    <source>
        <dbReference type="EMBL" id="MBF6025372.1"/>
    </source>
</evidence>
<accession>A0ABS0BBS6</accession>
<evidence type="ECO:0000313" key="3">
    <source>
        <dbReference type="Proteomes" id="UP001429984"/>
    </source>
</evidence>
<name>A0ABS0BBS6_9GAMM</name>
<evidence type="ECO:0008006" key="4">
    <source>
        <dbReference type="Google" id="ProtNLM"/>
    </source>
</evidence>
<reference evidence="2 3" key="1">
    <citation type="submission" date="2020-11" db="EMBL/GenBank/DDBJ databases">
        <title>Draft Genome Sequence and Secondary Metabolite Biosynthetic Potential of the Lysobacter niastensis Type strain DSM 18481.</title>
        <authorList>
            <person name="Turrini P."/>
            <person name="Artuso I."/>
            <person name="Tescari M."/>
            <person name="Lugli G.A."/>
            <person name="Frangipani E."/>
            <person name="Ventura M."/>
            <person name="Visca P."/>
        </authorList>
    </citation>
    <scope>NUCLEOTIDE SEQUENCE [LARGE SCALE GENOMIC DNA]</scope>
    <source>
        <strain evidence="2 3">DSM 18481</strain>
    </source>
</reference>
<keyword evidence="1" id="KW-0732">Signal</keyword>
<feature type="signal peptide" evidence="1">
    <location>
        <begin position="1"/>
        <end position="22"/>
    </location>
</feature>
<evidence type="ECO:0000256" key="1">
    <source>
        <dbReference type="SAM" id="SignalP"/>
    </source>
</evidence>
<gene>
    <name evidence="2" type="ORF">IU514_15165</name>
</gene>
<dbReference type="RefSeq" id="WP_194931975.1">
    <property type="nucleotide sequence ID" value="NZ_JADLZT010000008.1"/>
</dbReference>
<dbReference type="Proteomes" id="UP001429984">
    <property type="component" value="Unassembled WGS sequence"/>
</dbReference>
<sequence length="257" mass="28237">MRSSYALALTFALAIASPAAMAVKLTAEGTAMRVPITSAAAQPIGLTVIDNRPYVLNGDKREDFEGVSRELYGIPISHGTHDGSTMSAYLGERLRLGFATAGFKPVYHVTPIGSSVDTGMHAMPLATDGLAMVVNLRDWRFDFGGFRPSFKYDITVSVFDAQKKLLATEDFAGMDLMPQTKGWKSYKYRYAELYQMIFDRVFAVAAIHDGLQGKASLPATGKGPLEERLARLRQLMTDGLIDQATFDREQQRILGEI</sequence>
<keyword evidence="3" id="KW-1185">Reference proteome</keyword>
<proteinExistence type="predicted"/>
<protein>
    <recommendedName>
        <fullName evidence="4">SHOCT domain-containing protein</fullName>
    </recommendedName>
</protein>
<feature type="chain" id="PRO_5047210432" description="SHOCT domain-containing protein" evidence="1">
    <location>
        <begin position="23"/>
        <end position="257"/>
    </location>
</feature>